<accession>A0A1B6DL56</accession>
<feature type="repeat" description="WD" evidence="6">
    <location>
        <begin position="187"/>
        <end position="228"/>
    </location>
</feature>
<dbReference type="AlphaFoldDB" id="A0A1B6DL56"/>
<dbReference type="Pfam" id="PF25173">
    <property type="entry name" value="Beta-prop_WDR3_1st"/>
    <property type="match status" value="1"/>
</dbReference>
<sequence length="922" mass="102264">MGLTKQYLRYSPLDTFNIIASPGCNVTFVVFNGQEGRYLAVGASEDIIIWDMRLGEKAQVISGHKNEVTYLAACPTKTTLAAGYTDGTLKIFDIITGESVTTFTGHRTAITYHTFDKLGHRLASGSKDTEIVVWDVVAECGILRLSGHKGVISQLQFMSEKDVLFSASKDSFIKLWDLVTGHCFRTIAGHLTEVWGISLLREDDYLVAGSSDSELRLWKLSDNCDDTTSKNIKNPIEEEDNIDILCPVYCTKVGSILRNSHGRVVSMVTDNSRQILAVHSNSNNVELFQFLSRNESDLKFKKRLRKARNKAAKCCTESNKETEVENEPALKDIVRRLPAVIKVRGKVKAVNLVLGKGDELRIAVILNNNIIELFSLTISMGLQEEVKSLRKIQSYGHNSEVRCLAFSSDDLAIVSGSGNEVKLWNRSSLSCLRTVQTGYALSVMFVPGDRHVLVGCKEGHLCIVDISAGEVLEEIPAHSSELWSISQLPDSSGVVTGGGDQTVKFWQLELVPDTLTGTKAKILSLLHTRTLKVDDSVLCVKVSSDSKLVAVALLDCTVKIFFLDTFKFFLSLYGHNLPVLCMDISSDCTLIATGSADRNLKIWGLDFGDCHKSLFAHDDSITALSFVPKTHYIFTAGKDGKVKQWDADNFQKIVTLEGHHGEVWNMAISPSGQYVVSCGQDRIIRIYHKTEEPLVLEDEREVEREAEEEQTLATGPDTATPGHINLHLASKKTITAEKAAEVLLECLQVGGQYLMALGENIGDIPPPLPPIMAAFGVNTLDEYLVVVLKNIKANDLEETLLLLPFTAVCELLPLLLKLLEKFVHCELVSRAVIFLLRVHHQQIVANLKLLPLVNKLSSLAINNISNIRDMMGKNLYGLIFLQRDIETKEGVRLFRDATIAKKDSLKKKRKQEKVLQRAVLKI</sequence>
<proteinExistence type="inferred from homology"/>
<dbReference type="InterPro" id="IPR011047">
    <property type="entry name" value="Quinoprotein_ADH-like_sf"/>
</dbReference>
<evidence type="ECO:0000256" key="1">
    <source>
        <dbReference type="ARBA" id="ARBA00004604"/>
    </source>
</evidence>
<dbReference type="InterPro" id="IPR036322">
    <property type="entry name" value="WD40_repeat_dom_sf"/>
</dbReference>
<dbReference type="SUPFAM" id="SSF50998">
    <property type="entry name" value="Quinoprotein alcohol dehydrogenase-like"/>
    <property type="match status" value="1"/>
</dbReference>
<gene>
    <name evidence="10" type="ORF">g.38368</name>
    <name evidence="9" type="ORF">g.38369</name>
</gene>
<evidence type="ECO:0000313" key="10">
    <source>
        <dbReference type="EMBL" id="JAS31689.1"/>
    </source>
</evidence>
<dbReference type="PANTHER" id="PTHR19853">
    <property type="entry name" value="WD REPEAT CONTAINING PROTEIN 3 WDR3"/>
    <property type="match status" value="1"/>
</dbReference>
<dbReference type="EMBL" id="GEDC01010930">
    <property type="protein sequence ID" value="JAS26368.1"/>
    <property type="molecule type" value="Transcribed_RNA"/>
</dbReference>
<protein>
    <recommendedName>
        <fullName evidence="8">Small-subunit processome Utp12 domain-containing protein</fullName>
    </recommendedName>
</protein>
<feature type="repeat" description="WD" evidence="6">
    <location>
        <begin position="394"/>
        <end position="434"/>
    </location>
</feature>
<dbReference type="GO" id="GO:0030490">
    <property type="term" value="P:maturation of SSU-rRNA"/>
    <property type="evidence" value="ECO:0007669"/>
    <property type="project" value="TreeGrafter"/>
</dbReference>
<feature type="repeat" description="WD" evidence="6">
    <location>
        <begin position="614"/>
        <end position="655"/>
    </location>
</feature>
<feature type="repeat" description="WD" evidence="6">
    <location>
        <begin position="656"/>
        <end position="687"/>
    </location>
</feature>
<dbReference type="Pfam" id="PF25172">
    <property type="entry name" value="Beta-prop_WDR3_2nd"/>
    <property type="match status" value="1"/>
</dbReference>
<comment type="subcellular location">
    <subcellularLocation>
        <location evidence="1">Nucleus</location>
        <location evidence="1">Nucleolus</location>
    </subcellularLocation>
</comment>
<dbReference type="GO" id="GO:0030515">
    <property type="term" value="F:snoRNA binding"/>
    <property type="evidence" value="ECO:0007669"/>
    <property type="project" value="TreeGrafter"/>
</dbReference>
<dbReference type="PANTHER" id="PTHR19853:SF0">
    <property type="entry name" value="WD REPEAT-CONTAINING PROTEIN 3"/>
    <property type="match status" value="1"/>
</dbReference>
<dbReference type="InterPro" id="IPR051570">
    <property type="entry name" value="TBC1_cilium_biogenesis"/>
</dbReference>
<dbReference type="PROSITE" id="PS50294">
    <property type="entry name" value="WD_REPEATS_REGION"/>
    <property type="match status" value="8"/>
</dbReference>
<dbReference type="InterPro" id="IPR007148">
    <property type="entry name" value="SSU_processome_Utp12"/>
</dbReference>
<feature type="compositionally biased region" description="Acidic residues" evidence="7">
    <location>
        <begin position="699"/>
        <end position="710"/>
    </location>
</feature>
<dbReference type="PROSITE" id="PS00678">
    <property type="entry name" value="WD_REPEATS_1"/>
    <property type="match status" value="2"/>
</dbReference>
<feature type="domain" description="Small-subunit processome Utp12" evidence="8">
    <location>
        <begin position="781"/>
        <end position="883"/>
    </location>
</feature>
<dbReference type="InterPro" id="IPR015943">
    <property type="entry name" value="WD40/YVTN_repeat-like_dom_sf"/>
</dbReference>
<dbReference type="FunFam" id="2.130.10.10:FF:000157">
    <property type="entry name" value="WD repeat domain 3"/>
    <property type="match status" value="1"/>
</dbReference>
<evidence type="ECO:0000259" key="8">
    <source>
        <dbReference type="Pfam" id="PF04003"/>
    </source>
</evidence>
<feature type="repeat" description="WD" evidence="6">
    <location>
        <begin position="572"/>
        <end position="613"/>
    </location>
</feature>
<dbReference type="CDD" id="cd00200">
    <property type="entry name" value="WD40"/>
    <property type="match status" value="2"/>
</dbReference>
<dbReference type="GO" id="GO:0032040">
    <property type="term" value="C:small-subunit processome"/>
    <property type="evidence" value="ECO:0007669"/>
    <property type="project" value="TreeGrafter"/>
</dbReference>
<organism evidence="9">
    <name type="scientific">Clastoptera arizonana</name>
    <name type="common">Arizona spittle bug</name>
    <dbReference type="NCBI Taxonomy" id="38151"/>
    <lineage>
        <taxon>Eukaryota</taxon>
        <taxon>Metazoa</taxon>
        <taxon>Ecdysozoa</taxon>
        <taxon>Arthropoda</taxon>
        <taxon>Hexapoda</taxon>
        <taxon>Insecta</taxon>
        <taxon>Pterygota</taxon>
        <taxon>Neoptera</taxon>
        <taxon>Paraneoptera</taxon>
        <taxon>Hemiptera</taxon>
        <taxon>Auchenorrhyncha</taxon>
        <taxon>Cercopoidea</taxon>
        <taxon>Clastopteridae</taxon>
        <taxon>Clastoptera</taxon>
    </lineage>
</organism>
<evidence type="ECO:0000256" key="2">
    <source>
        <dbReference type="ARBA" id="ARBA00022574"/>
    </source>
</evidence>
<dbReference type="FunFam" id="2.130.10.10:FF:000178">
    <property type="entry name" value="WD repeat domain 3"/>
    <property type="match status" value="1"/>
</dbReference>
<feature type="repeat" description="WD" evidence="6">
    <location>
        <begin position="475"/>
        <end position="509"/>
    </location>
</feature>
<feature type="repeat" description="WD" evidence="6">
    <location>
        <begin position="103"/>
        <end position="136"/>
    </location>
</feature>
<dbReference type="InterPro" id="IPR001680">
    <property type="entry name" value="WD40_rpt"/>
</dbReference>
<dbReference type="GO" id="GO:0034388">
    <property type="term" value="C:Pwp2p-containing subcomplex of 90S preribosome"/>
    <property type="evidence" value="ECO:0007669"/>
    <property type="project" value="TreeGrafter"/>
</dbReference>
<dbReference type="Gene3D" id="2.130.10.10">
    <property type="entry name" value="YVTN repeat-like/Quinoprotein amine dehydrogenase"/>
    <property type="match status" value="4"/>
</dbReference>
<keyword evidence="2 6" id="KW-0853">WD repeat</keyword>
<dbReference type="InterPro" id="IPR020472">
    <property type="entry name" value="WD40_PAC1"/>
</dbReference>
<evidence type="ECO:0000256" key="4">
    <source>
        <dbReference type="ARBA" id="ARBA00023242"/>
    </source>
</evidence>
<reference evidence="9" key="1">
    <citation type="submission" date="2015-12" db="EMBL/GenBank/DDBJ databases">
        <title>De novo transcriptome assembly of four potential Pierce s Disease insect vectors from Arizona vineyards.</title>
        <authorList>
            <person name="Tassone E.E."/>
        </authorList>
    </citation>
    <scope>NUCLEOTIDE SEQUENCE</scope>
</reference>
<dbReference type="EMBL" id="GEDC01005609">
    <property type="protein sequence ID" value="JAS31689.1"/>
    <property type="molecule type" value="Transcribed_RNA"/>
</dbReference>
<evidence type="ECO:0000256" key="5">
    <source>
        <dbReference type="ARBA" id="ARBA00038229"/>
    </source>
</evidence>
<evidence type="ECO:0000313" key="9">
    <source>
        <dbReference type="EMBL" id="JAS26368.1"/>
    </source>
</evidence>
<dbReference type="SUPFAM" id="SSF50978">
    <property type="entry name" value="WD40 repeat-like"/>
    <property type="match status" value="1"/>
</dbReference>
<dbReference type="Pfam" id="PF04003">
    <property type="entry name" value="Utp12"/>
    <property type="match status" value="1"/>
</dbReference>
<dbReference type="PRINTS" id="PR00320">
    <property type="entry name" value="GPROTEINBRPT"/>
</dbReference>
<dbReference type="InterPro" id="IPR019775">
    <property type="entry name" value="WD40_repeat_CS"/>
</dbReference>
<keyword evidence="4" id="KW-0539">Nucleus</keyword>
<comment type="similarity">
    <text evidence="5">Belongs to the WD repeat WDR3/UTP12 family.</text>
</comment>
<evidence type="ECO:0000256" key="3">
    <source>
        <dbReference type="ARBA" id="ARBA00022737"/>
    </source>
</evidence>
<keyword evidence="3" id="KW-0677">Repeat</keyword>
<feature type="repeat" description="WD" evidence="6">
    <location>
        <begin position="61"/>
        <end position="102"/>
    </location>
</feature>
<dbReference type="SMART" id="SM00564">
    <property type="entry name" value="PQQ"/>
    <property type="match status" value="2"/>
</dbReference>
<dbReference type="SMART" id="SM00320">
    <property type="entry name" value="WD40"/>
    <property type="match status" value="12"/>
</dbReference>
<name>A0A1B6DL56_9HEMI</name>
<evidence type="ECO:0000256" key="6">
    <source>
        <dbReference type="PROSITE-ProRule" id="PRU00221"/>
    </source>
</evidence>
<evidence type="ECO:0000256" key="7">
    <source>
        <dbReference type="SAM" id="MobiDB-lite"/>
    </source>
</evidence>
<dbReference type="PROSITE" id="PS50082">
    <property type="entry name" value="WD_REPEATS_2"/>
    <property type="match status" value="9"/>
</dbReference>
<feature type="region of interest" description="Disordered" evidence="7">
    <location>
        <begin position="699"/>
        <end position="718"/>
    </location>
</feature>
<feature type="repeat" description="WD" evidence="6">
    <location>
        <begin position="145"/>
        <end position="186"/>
    </location>
</feature>
<dbReference type="InterPro" id="IPR018391">
    <property type="entry name" value="PQQ_b-propeller_rpt"/>
</dbReference>